<dbReference type="InterPro" id="IPR017853">
    <property type="entry name" value="GH"/>
</dbReference>
<sequence length="1151" mass="125015">MKIKLLSLISGLVLAVPSYAELQHFITRDGHTLMNGNEEFRFAGIHSPELHRIEDDARGVCAADARGWGQYFKWPTADEQENWIKSIARVGQKATRIYVLSIEQQYDAACGRETHILAPLSANGMPRFNEEAMVHYDRMIALADEHDVRLIIPFIDHWEWWGGRKQLAAFYGETEADFYNINSKTYAAYKYIVEQLITRTNTITGRKYYDEKAILAWETGNELRDTNEAFLNDITAHIKSLDANHLIQDGTYTRINDYAVNNPDIDIISNHFYTNVGNNNPEQVLADLQQVDGKKAYLVGEFGLLSATEINAIMQAIVHSEHNGAKAAGGMVWGLRGRRHDGGFYWHREYTGHYSYHYPGFPEGDANQEQDVINIVRDAQAQMQGYAFAEDLPVPEAPKLRTITSTARINWLGAPVGRFYRVERAQSATGPWQTIASNISDGKNLYDPTVDALFSDNTVQTGNTYYYRVFASNESGESPASNIQVAVAPTATVFEAEAANLSGGMFIDNVHAGYTGSGYAAGMQSNAGQTTWTVTAPQTGIYDATITYAVDSNKENNLIVNGVSRAVAFAATGSYDNWQTKSIAVQLQEGTNHITVSGGWGYTNLDSLTVFGLGETETTNTPPVITIAPVTSSGLTAQLNATVSDEGLPQGNSVTQTWSQISGPSNLMFSQTNAVATQVTASVEGQYTVQLSASDGELSAARQISFALTQEVQNQAPTVSISAPQNPMVGESIQLQAIANDDGLPNQTLNYVWTQIQGPAISIQNSQQNTAHFIASEAGAYQIQVQVDDGELSTQQTITLHVSEEACNDCATNLALNGIATASSNDGYGGIASSAVDGDNSTRWASAWTDDEWLAIDLLATYAISSVVLHWETAFAQSYDIEVSQDGVAWAQVATERNGNGGTDNIALTTTARYIRVKGISRATQWGYSLWEMQVWGTAPASNGEYITTHTDAMNVQAAQTQANLTLTANVNWAAASNQSWLTVTPASGSGDATLVLTASANTQTTERTAQVTITSSASPQVVTVTQAASAPSTNNKLEAENAQLIGLEIINNSTSSNGQYVNMQGSGSITWQVQAAESGTKVIAIGYRIPYGNKTQRLIVNGQNLGSIVFDGTANTWLEKMVEVNLQAGTNTITLEKSWGWMQFDYLKVN</sequence>
<organism evidence="11 12">
    <name type="scientific">Saccharophagus degradans</name>
    <dbReference type="NCBI Taxonomy" id="86304"/>
    <lineage>
        <taxon>Bacteria</taxon>
        <taxon>Pseudomonadati</taxon>
        <taxon>Pseudomonadota</taxon>
        <taxon>Gammaproteobacteria</taxon>
        <taxon>Cellvibrionales</taxon>
        <taxon>Cellvibrionaceae</taxon>
        <taxon>Saccharophagus</taxon>
    </lineage>
</organism>
<dbReference type="SUPFAM" id="SSF49785">
    <property type="entry name" value="Galactose-binding domain-like"/>
    <property type="match status" value="3"/>
</dbReference>
<evidence type="ECO:0000313" key="11">
    <source>
        <dbReference type="EMBL" id="MDO6422790.1"/>
    </source>
</evidence>
<dbReference type="EMBL" id="JAUOPB010000006">
    <property type="protein sequence ID" value="MDO6422790.1"/>
    <property type="molecule type" value="Genomic_DNA"/>
</dbReference>
<dbReference type="GO" id="GO:0016985">
    <property type="term" value="F:mannan endo-1,4-beta-mannosidase activity"/>
    <property type="evidence" value="ECO:0007669"/>
    <property type="project" value="TreeGrafter"/>
</dbReference>
<proteinExistence type="predicted"/>
<dbReference type="InterPro" id="IPR024361">
    <property type="entry name" value="BACON"/>
</dbReference>
<feature type="chain" id="PRO_5043992631" description="mannan endo-1,4-beta-mannosidase" evidence="8">
    <location>
        <begin position="21"/>
        <end position="1151"/>
    </location>
</feature>
<dbReference type="CDD" id="cd00063">
    <property type="entry name" value="FN3"/>
    <property type="match status" value="1"/>
</dbReference>
<dbReference type="InterPro" id="IPR001547">
    <property type="entry name" value="Glyco_hydro_5"/>
</dbReference>
<evidence type="ECO:0000259" key="10">
    <source>
        <dbReference type="PROSITE" id="PS51175"/>
    </source>
</evidence>
<keyword evidence="6" id="KW-0378">Hydrolase</keyword>
<evidence type="ECO:0000256" key="7">
    <source>
        <dbReference type="ARBA" id="ARBA00023295"/>
    </source>
</evidence>
<dbReference type="GO" id="GO:0005576">
    <property type="term" value="C:extracellular region"/>
    <property type="evidence" value="ECO:0007669"/>
    <property type="project" value="UniProtKB-SubCell"/>
</dbReference>
<dbReference type="AlphaFoldDB" id="A0AAW7X4R4"/>
<comment type="catalytic activity">
    <reaction evidence="1">
        <text>Random hydrolysis of (1-&gt;4)-beta-D-mannosidic linkages in mannans, galactomannans and glucomannans.</text>
        <dbReference type="EC" id="3.2.1.78"/>
    </reaction>
</comment>
<dbReference type="CDD" id="cd14948">
    <property type="entry name" value="BACON"/>
    <property type="match status" value="1"/>
</dbReference>
<evidence type="ECO:0000256" key="3">
    <source>
        <dbReference type="ARBA" id="ARBA00012706"/>
    </source>
</evidence>
<evidence type="ECO:0000259" key="9">
    <source>
        <dbReference type="PROSITE" id="PS50022"/>
    </source>
</evidence>
<evidence type="ECO:0000256" key="5">
    <source>
        <dbReference type="ARBA" id="ARBA00022729"/>
    </source>
</evidence>
<dbReference type="PROSITE" id="PS50022">
    <property type="entry name" value="FA58C_3"/>
    <property type="match status" value="1"/>
</dbReference>
<dbReference type="RefSeq" id="WP_303492685.1">
    <property type="nucleotide sequence ID" value="NZ_JAUOPB010000006.1"/>
</dbReference>
<dbReference type="Pfam" id="PF22352">
    <property type="entry name" value="K319L-like_PKD"/>
    <property type="match status" value="2"/>
</dbReference>
<dbReference type="PANTHER" id="PTHR31451:SF39">
    <property type="entry name" value="MANNAN ENDO-1,4-BETA-MANNOSIDASE 1"/>
    <property type="match status" value="1"/>
</dbReference>
<dbReference type="Pfam" id="PF26410">
    <property type="entry name" value="GH5_mannosidase"/>
    <property type="match status" value="1"/>
</dbReference>
<gene>
    <name evidence="11" type="ORF">Q4521_09910</name>
</gene>
<protein>
    <recommendedName>
        <fullName evidence="3">mannan endo-1,4-beta-mannosidase</fullName>
        <ecNumber evidence="3">3.2.1.78</ecNumber>
    </recommendedName>
</protein>
<evidence type="ECO:0000313" key="12">
    <source>
        <dbReference type="Proteomes" id="UP001169760"/>
    </source>
</evidence>
<dbReference type="InterPro" id="IPR000421">
    <property type="entry name" value="FA58C"/>
</dbReference>
<dbReference type="InterPro" id="IPR008979">
    <property type="entry name" value="Galactose-bd-like_sf"/>
</dbReference>
<dbReference type="Pfam" id="PF19190">
    <property type="entry name" value="BACON_2"/>
    <property type="match status" value="1"/>
</dbReference>
<feature type="domain" description="CBM6" evidence="10">
    <location>
        <begin position="1036"/>
        <end position="1151"/>
    </location>
</feature>
<dbReference type="Pfam" id="PF00754">
    <property type="entry name" value="F5_F8_type_C"/>
    <property type="match status" value="1"/>
</dbReference>
<dbReference type="EC" id="3.2.1.78" evidence="3"/>
<dbReference type="Pfam" id="PF16990">
    <property type="entry name" value="CBM_35"/>
    <property type="match status" value="2"/>
</dbReference>
<evidence type="ECO:0000256" key="2">
    <source>
        <dbReference type="ARBA" id="ARBA00004613"/>
    </source>
</evidence>
<keyword evidence="5 8" id="KW-0732">Signal</keyword>
<dbReference type="SUPFAM" id="SSF51445">
    <property type="entry name" value="(Trans)glycosidases"/>
    <property type="match status" value="1"/>
</dbReference>
<reference evidence="11" key="1">
    <citation type="submission" date="2023-07" db="EMBL/GenBank/DDBJ databases">
        <title>Genome content predicts the carbon catabolic preferences of heterotrophic bacteria.</title>
        <authorList>
            <person name="Gralka M."/>
        </authorList>
    </citation>
    <scope>NUCLEOTIDE SEQUENCE</scope>
    <source>
        <strain evidence="11">I3M17_2</strain>
    </source>
</reference>
<accession>A0AAW7X4R4</accession>
<dbReference type="InterPro" id="IPR045053">
    <property type="entry name" value="MAN-like"/>
</dbReference>
<dbReference type="Gene3D" id="3.20.20.80">
    <property type="entry name" value="Glycosidases"/>
    <property type="match status" value="1"/>
</dbReference>
<dbReference type="InterPro" id="IPR036116">
    <property type="entry name" value="FN3_sf"/>
</dbReference>
<dbReference type="Gene3D" id="2.60.40.10">
    <property type="entry name" value="Immunoglobulins"/>
    <property type="match status" value="4"/>
</dbReference>
<dbReference type="Proteomes" id="UP001169760">
    <property type="component" value="Unassembled WGS sequence"/>
</dbReference>
<evidence type="ECO:0000256" key="6">
    <source>
        <dbReference type="ARBA" id="ARBA00022801"/>
    </source>
</evidence>
<feature type="signal peptide" evidence="8">
    <location>
        <begin position="1"/>
        <end position="20"/>
    </location>
</feature>
<feature type="domain" description="F5/8 type C" evidence="9">
    <location>
        <begin position="807"/>
        <end position="938"/>
    </location>
</feature>
<dbReference type="SUPFAM" id="SSF49265">
    <property type="entry name" value="Fibronectin type III"/>
    <property type="match status" value="1"/>
</dbReference>
<evidence type="ECO:0000256" key="8">
    <source>
        <dbReference type="SAM" id="SignalP"/>
    </source>
</evidence>
<dbReference type="InterPro" id="IPR005084">
    <property type="entry name" value="CBM6"/>
</dbReference>
<name>A0AAW7X4R4_9GAMM</name>
<comment type="subcellular location">
    <subcellularLocation>
        <location evidence="2">Secreted</location>
    </subcellularLocation>
</comment>
<dbReference type="InterPro" id="IPR013783">
    <property type="entry name" value="Ig-like_fold"/>
</dbReference>
<evidence type="ECO:0000256" key="4">
    <source>
        <dbReference type="ARBA" id="ARBA00022525"/>
    </source>
</evidence>
<comment type="caution">
    <text evidence="11">The sequence shown here is derived from an EMBL/GenBank/DDBJ whole genome shotgun (WGS) entry which is preliminary data.</text>
</comment>
<dbReference type="GO" id="GO:0030246">
    <property type="term" value="F:carbohydrate binding"/>
    <property type="evidence" value="ECO:0007669"/>
    <property type="project" value="InterPro"/>
</dbReference>
<feature type="domain" description="CBM6" evidence="10">
    <location>
        <begin position="492"/>
        <end position="611"/>
    </location>
</feature>
<keyword evidence="7" id="KW-0326">Glycosidase</keyword>
<dbReference type="Gene3D" id="2.60.120.260">
    <property type="entry name" value="Galactose-binding domain-like"/>
    <property type="match status" value="3"/>
</dbReference>
<dbReference type="PROSITE" id="PS51175">
    <property type="entry name" value="CBM6"/>
    <property type="match status" value="2"/>
</dbReference>
<keyword evidence="4" id="KW-0964">Secreted</keyword>
<dbReference type="PANTHER" id="PTHR31451">
    <property type="match status" value="1"/>
</dbReference>
<evidence type="ECO:0000256" key="1">
    <source>
        <dbReference type="ARBA" id="ARBA00001678"/>
    </source>
</evidence>
<dbReference type="InterPro" id="IPR003961">
    <property type="entry name" value="FN3_dom"/>
</dbReference>